<dbReference type="FunFam" id="3.40.367.20:FF:000001">
    <property type="entry name" value="Hexokinase 1"/>
    <property type="match status" value="1"/>
</dbReference>
<name>A0A7R9JX07_TIMGE</name>
<dbReference type="GO" id="GO:0008865">
    <property type="term" value="F:fructokinase activity"/>
    <property type="evidence" value="ECO:0007669"/>
    <property type="project" value="TreeGrafter"/>
</dbReference>
<dbReference type="GO" id="GO:0005829">
    <property type="term" value="C:cytosol"/>
    <property type="evidence" value="ECO:0007669"/>
    <property type="project" value="TreeGrafter"/>
</dbReference>
<feature type="domain" description="Hexokinase C-terminal" evidence="14">
    <location>
        <begin position="315"/>
        <end position="548"/>
    </location>
</feature>
<evidence type="ECO:0000259" key="14">
    <source>
        <dbReference type="Pfam" id="PF03727"/>
    </source>
</evidence>
<dbReference type="UniPathway" id="UPA00109">
    <property type="reaction ID" value="UER00180"/>
</dbReference>
<dbReference type="InterPro" id="IPR001312">
    <property type="entry name" value="Hexokinase"/>
</dbReference>
<dbReference type="EC" id="2.7.1.-" evidence="12"/>
<evidence type="ECO:0000259" key="13">
    <source>
        <dbReference type="Pfam" id="PF00349"/>
    </source>
</evidence>
<dbReference type="AlphaFoldDB" id="A0A7R9JX07"/>
<feature type="domain" description="Hexokinase N-terminal" evidence="13">
    <location>
        <begin position="42"/>
        <end position="309"/>
    </location>
</feature>
<dbReference type="InterPro" id="IPR043129">
    <property type="entry name" value="ATPase_NBD"/>
</dbReference>
<evidence type="ECO:0000256" key="12">
    <source>
        <dbReference type="RuleBase" id="RU362007"/>
    </source>
</evidence>
<dbReference type="Pfam" id="PF00349">
    <property type="entry name" value="Hexokinase_1"/>
    <property type="match status" value="1"/>
</dbReference>
<comment type="pathway">
    <text evidence="2">Carbohydrate metabolism; hexose metabolism.</text>
</comment>
<evidence type="ECO:0000313" key="15">
    <source>
        <dbReference type="EMBL" id="CAD7590861.1"/>
    </source>
</evidence>
<dbReference type="GO" id="GO:0006006">
    <property type="term" value="P:glucose metabolic process"/>
    <property type="evidence" value="ECO:0007669"/>
    <property type="project" value="TreeGrafter"/>
</dbReference>
<comment type="catalytic activity">
    <reaction evidence="10">
        <text>D-fructose + ATP = D-fructose 6-phosphate + ADP + H(+)</text>
        <dbReference type="Rhea" id="RHEA:16125"/>
        <dbReference type="ChEBI" id="CHEBI:15378"/>
        <dbReference type="ChEBI" id="CHEBI:30616"/>
        <dbReference type="ChEBI" id="CHEBI:37721"/>
        <dbReference type="ChEBI" id="CHEBI:61527"/>
        <dbReference type="ChEBI" id="CHEBI:456216"/>
        <dbReference type="EC" id="2.7.1.1"/>
    </reaction>
    <physiologicalReaction direction="left-to-right" evidence="10">
        <dbReference type="Rhea" id="RHEA:16126"/>
    </physiologicalReaction>
</comment>
<organism evidence="15">
    <name type="scientific">Timema genevievae</name>
    <name type="common">Walking stick</name>
    <dbReference type="NCBI Taxonomy" id="629358"/>
    <lineage>
        <taxon>Eukaryota</taxon>
        <taxon>Metazoa</taxon>
        <taxon>Ecdysozoa</taxon>
        <taxon>Arthropoda</taxon>
        <taxon>Hexapoda</taxon>
        <taxon>Insecta</taxon>
        <taxon>Pterygota</taxon>
        <taxon>Neoptera</taxon>
        <taxon>Polyneoptera</taxon>
        <taxon>Phasmatodea</taxon>
        <taxon>Timematodea</taxon>
        <taxon>Timematoidea</taxon>
        <taxon>Timematidae</taxon>
        <taxon>Timema</taxon>
    </lineage>
</organism>
<dbReference type="Gene3D" id="3.40.367.20">
    <property type="match status" value="1"/>
</dbReference>
<evidence type="ECO:0000256" key="2">
    <source>
        <dbReference type="ARBA" id="ARBA00005028"/>
    </source>
</evidence>
<dbReference type="UniPathway" id="UPA00242"/>
<dbReference type="InterPro" id="IPR022672">
    <property type="entry name" value="Hexokinase_N"/>
</dbReference>
<dbReference type="InterPro" id="IPR019807">
    <property type="entry name" value="Hexokinase_BS"/>
</dbReference>
<evidence type="ECO:0000256" key="8">
    <source>
        <dbReference type="ARBA" id="ARBA00023152"/>
    </source>
</evidence>
<dbReference type="GO" id="GO:0006096">
    <property type="term" value="P:glycolytic process"/>
    <property type="evidence" value="ECO:0007669"/>
    <property type="project" value="UniProtKB-UniPathway"/>
</dbReference>
<dbReference type="GO" id="GO:0005524">
    <property type="term" value="F:ATP binding"/>
    <property type="evidence" value="ECO:0007669"/>
    <property type="project" value="UniProtKB-UniRule"/>
</dbReference>
<reference evidence="15" key="1">
    <citation type="submission" date="2020-11" db="EMBL/GenBank/DDBJ databases">
        <authorList>
            <person name="Tran Van P."/>
        </authorList>
    </citation>
    <scope>NUCLEOTIDE SEQUENCE</scope>
</reference>
<evidence type="ECO:0000256" key="7">
    <source>
        <dbReference type="ARBA" id="ARBA00022840"/>
    </source>
</evidence>
<keyword evidence="5 12" id="KW-0547">Nucleotide-binding</keyword>
<dbReference type="Gene3D" id="3.30.420.40">
    <property type="match status" value="1"/>
</dbReference>
<dbReference type="PANTHER" id="PTHR19443">
    <property type="entry name" value="HEXOKINASE"/>
    <property type="match status" value="1"/>
</dbReference>
<dbReference type="GO" id="GO:0004340">
    <property type="term" value="F:glucokinase activity"/>
    <property type="evidence" value="ECO:0007669"/>
    <property type="project" value="TreeGrafter"/>
</dbReference>
<accession>A0A7R9JX07</accession>
<dbReference type="CDD" id="cd24019">
    <property type="entry name" value="ASKHA_NBD_HK_meta"/>
    <property type="match status" value="1"/>
</dbReference>
<evidence type="ECO:0000256" key="11">
    <source>
        <dbReference type="ARBA" id="ARBA00048160"/>
    </source>
</evidence>
<dbReference type="PANTHER" id="PTHR19443:SF16">
    <property type="entry name" value="HEXOKINASE TYPE 1-RELATED"/>
    <property type="match status" value="1"/>
</dbReference>
<evidence type="ECO:0000256" key="1">
    <source>
        <dbReference type="ARBA" id="ARBA00004888"/>
    </source>
</evidence>
<keyword evidence="7 12" id="KW-0067">ATP-binding</keyword>
<dbReference type="PROSITE" id="PS00378">
    <property type="entry name" value="HEXOKINASE_1"/>
    <property type="match status" value="1"/>
</dbReference>
<evidence type="ECO:0000256" key="9">
    <source>
        <dbReference type="ARBA" id="ARBA00044613"/>
    </source>
</evidence>
<comment type="catalytic activity">
    <reaction evidence="9">
        <text>a D-hexose + ATP = a D-hexose 6-phosphate + ADP + H(+)</text>
        <dbReference type="Rhea" id="RHEA:22740"/>
        <dbReference type="ChEBI" id="CHEBI:4194"/>
        <dbReference type="ChEBI" id="CHEBI:15378"/>
        <dbReference type="ChEBI" id="CHEBI:30616"/>
        <dbReference type="ChEBI" id="CHEBI:229467"/>
        <dbReference type="ChEBI" id="CHEBI:456216"/>
        <dbReference type="EC" id="2.7.1.1"/>
    </reaction>
    <physiologicalReaction direction="left-to-right" evidence="9">
        <dbReference type="Rhea" id="RHEA:22741"/>
    </physiologicalReaction>
</comment>
<comment type="similarity">
    <text evidence="3 12">Belongs to the hexokinase family.</text>
</comment>
<dbReference type="FunFam" id="3.30.420.40:FF:000095">
    <property type="entry name" value="Phosphotransferase"/>
    <property type="match status" value="1"/>
</dbReference>
<keyword evidence="6 12" id="KW-0418">Kinase</keyword>
<dbReference type="PRINTS" id="PR00475">
    <property type="entry name" value="HEXOKINASE"/>
</dbReference>
<dbReference type="PROSITE" id="PS51748">
    <property type="entry name" value="HEXOKINASE_2"/>
    <property type="match status" value="1"/>
</dbReference>
<keyword evidence="8 12" id="KW-0324">Glycolysis</keyword>
<evidence type="ECO:0000256" key="10">
    <source>
        <dbReference type="ARBA" id="ARBA00047905"/>
    </source>
</evidence>
<dbReference type="EMBL" id="OE840494">
    <property type="protein sequence ID" value="CAD7590861.1"/>
    <property type="molecule type" value="Genomic_DNA"/>
</dbReference>
<comment type="pathway">
    <text evidence="1">Carbohydrate degradation; glycolysis; D-glyceraldehyde 3-phosphate and glycerone phosphate from D-glucose: step 1/4.</text>
</comment>
<proteinExistence type="inferred from homology"/>
<dbReference type="Pfam" id="PF03727">
    <property type="entry name" value="Hexokinase_2"/>
    <property type="match status" value="1"/>
</dbReference>
<comment type="catalytic activity">
    <reaction evidence="11">
        <text>D-glucose + ATP = D-glucose 6-phosphate + ADP + H(+)</text>
        <dbReference type="Rhea" id="RHEA:17825"/>
        <dbReference type="ChEBI" id="CHEBI:4167"/>
        <dbReference type="ChEBI" id="CHEBI:15378"/>
        <dbReference type="ChEBI" id="CHEBI:30616"/>
        <dbReference type="ChEBI" id="CHEBI:61548"/>
        <dbReference type="ChEBI" id="CHEBI:456216"/>
        <dbReference type="EC" id="2.7.1.1"/>
    </reaction>
    <physiologicalReaction direction="left-to-right" evidence="11">
        <dbReference type="Rhea" id="RHEA:17826"/>
    </physiologicalReaction>
</comment>
<evidence type="ECO:0000256" key="4">
    <source>
        <dbReference type="ARBA" id="ARBA00022679"/>
    </source>
</evidence>
<sequence length="553" mass="61152">MASSYWVAPSLAANRESVPCRLVPSPPSYTSRSLSLHLGVLIREECQELVLSDGQVLEIMKRLLTELNRGLSKATHDTADVKCFTTFVQDLPNGTEKGKFLALDLGGTNFRVLIIELGGEHHFDMKSKIYAIPQKIMLGSGKQLFDHIAECLANFMIEHDLSSERLPLGFTFSFPLSQRGLTKGYLVQWTKGFDCSDCINEDVVQMLKDAIARRNELGRLNIDEMNPHLCGGRVENYLDKTTPISPERDSNLDLPVLGSLAQHKTSALANYATEAGHSNLRIDVDKIDVKIDVCAILNDTTGTLMSCAWKNFNCRIGIIVGTGSNACYVEKVENVELFEGDKSKPYMVINTEWGAFGDNGALEIVRTQYDREIDSHSINAGKQLHEKMISGMYMGELVRLVLVKFTKSNLLFGGKGSDMLFERGTFFTKFVSEIESDKRGTFTGCRQVLDELGLSHATDQDCVNVRYVCECVSRRAAHLVSAGVATLINKMGQLSVTVGVDGSVYRFHPYFHDLMVEKISELVTPGIKFDLMLSEDGSGRGAALVAAVACRDR</sequence>
<dbReference type="InterPro" id="IPR022673">
    <property type="entry name" value="Hexokinase_C"/>
</dbReference>
<evidence type="ECO:0000256" key="3">
    <source>
        <dbReference type="ARBA" id="ARBA00009225"/>
    </source>
</evidence>
<evidence type="ECO:0000256" key="5">
    <source>
        <dbReference type="ARBA" id="ARBA00022741"/>
    </source>
</evidence>
<dbReference type="GO" id="GO:0005739">
    <property type="term" value="C:mitochondrion"/>
    <property type="evidence" value="ECO:0007669"/>
    <property type="project" value="TreeGrafter"/>
</dbReference>
<gene>
    <name evidence="15" type="ORF">TGEB3V08_LOCUS4357</name>
</gene>
<evidence type="ECO:0000256" key="6">
    <source>
        <dbReference type="ARBA" id="ARBA00022777"/>
    </source>
</evidence>
<keyword evidence="4 12" id="KW-0808">Transferase</keyword>
<protein>
    <recommendedName>
        <fullName evidence="12">Phosphotransferase</fullName>
        <ecNumber evidence="12">2.7.1.-</ecNumber>
    </recommendedName>
</protein>
<dbReference type="GO" id="GO:0001678">
    <property type="term" value="P:intracellular glucose homeostasis"/>
    <property type="evidence" value="ECO:0007669"/>
    <property type="project" value="InterPro"/>
</dbReference>
<dbReference type="SUPFAM" id="SSF53067">
    <property type="entry name" value="Actin-like ATPase domain"/>
    <property type="match status" value="2"/>
</dbReference>
<dbReference type="GO" id="GO:0005536">
    <property type="term" value="F:D-glucose binding"/>
    <property type="evidence" value="ECO:0007669"/>
    <property type="project" value="InterPro"/>
</dbReference>